<dbReference type="EMBL" id="AALY01000002">
    <property type="protein sequence ID" value="EAP76192.1"/>
    <property type="molecule type" value="Genomic_DNA"/>
</dbReference>
<keyword evidence="3" id="KW-1185">Reference proteome</keyword>
<reference evidence="2 3" key="1">
    <citation type="submission" date="2005-12" db="EMBL/GenBank/DDBJ databases">
        <authorList>
            <person name="Moran M.A."/>
            <person name="Ferriera S."/>
            <person name="Johnson J."/>
            <person name="Kravitz S."/>
            <person name="Halpern A."/>
            <person name="Remington K."/>
            <person name="Beeson K."/>
            <person name="Tran B."/>
            <person name="Rogers Y.-H."/>
            <person name="Friedman R."/>
            <person name="Venter J.C."/>
        </authorList>
    </citation>
    <scope>NUCLEOTIDE SEQUENCE [LARGE SCALE GENOMIC DNA]</scope>
    <source>
        <strain evidence="3">ATCC BAA-591 / DSM 15170 / ISM</strain>
    </source>
</reference>
<gene>
    <name evidence="2" type="ORF">ISM_15040</name>
</gene>
<keyword evidence="1" id="KW-0812">Transmembrane</keyword>
<feature type="transmembrane region" description="Helical" evidence="1">
    <location>
        <begin position="22"/>
        <end position="39"/>
    </location>
</feature>
<keyword evidence="1" id="KW-1133">Transmembrane helix</keyword>
<protein>
    <submittedName>
        <fullName evidence="2">Uncharacterized protein</fullName>
    </submittedName>
</protein>
<name>A3SP02_ROSNI</name>
<organism evidence="2 3">
    <name type="scientific">Roseovarius nubinhibens (strain ATCC BAA-591 / DSM 15170 / ISM)</name>
    <dbReference type="NCBI Taxonomy" id="89187"/>
    <lineage>
        <taxon>Bacteria</taxon>
        <taxon>Pseudomonadati</taxon>
        <taxon>Pseudomonadota</taxon>
        <taxon>Alphaproteobacteria</taxon>
        <taxon>Rhodobacterales</taxon>
        <taxon>Roseobacteraceae</taxon>
        <taxon>Roseovarius</taxon>
    </lineage>
</organism>
<dbReference type="Proteomes" id="UP000005954">
    <property type="component" value="Unassembled WGS sequence"/>
</dbReference>
<dbReference type="RefSeq" id="WP_009815017.1">
    <property type="nucleotide sequence ID" value="NZ_CH724156.1"/>
</dbReference>
<proteinExistence type="predicted"/>
<evidence type="ECO:0000256" key="1">
    <source>
        <dbReference type="SAM" id="Phobius"/>
    </source>
</evidence>
<sequence length="41" mass="4397">MQHLVGGYRGLSLIVDLNWDRLFYLAAVGGALFAAAFVASL</sequence>
<evidence type="ECO:0000313" key="3">
    <source>
        <dbReference type="Proteomes" id="UP000005954"/>
    </source>
</evidence>
<dbReference type="STRING" id="89187.ISM_15040"/>
<dbReference type="AlphaFoldDB" id="A3SP02"/>
<evidence type="ECO:0000313" key="2">
    <source>
        <dbReference type="EMBL" id="EAP76192.1"/>
    </source>
</evidence>
<dbReference type="HOGENOM" id="CLU_212203_2_0_5"/>
<comment type="caution">
    <text evidence="2">The sequence shown here is derived from an EMBL/GenBank/DDBJ whole genome shotgun (WGS) entry which is preliminary data.</text>
</comment>
<keyword evidence="1" id="KW-0472">Membrane</keyword>
<accession>A3SP02</accession>